<gene>
    <name evidence="1" type="ORF">PLANPX_0289</name>
</gene>
<evidence type="ECO:0000313" key="2">
    <source>
        <dbReference type="Proteomes" id="UP000326837"/>
    </source>
</evidence>
<proteinExistence type="predicted"/>
<keyword evidence="2" id="KW-1185">Reference proteome</keyword>
<reference evidence="2" key="1">
    <citation type="submission" date="2019-10" db="EMBL/GenBank/DDBJ databases">
        <title>Lacipirellula parvula gen. nov., sp. nov., representing a lineage of planctomycetes widespread in freshwater anoxic habitats, and description of the family Lacipirellulaceae.</title>
        <authorList>
            <person name="Dedysh S.N."/>
            <person name="Kulichevskaya I.S."/>
            <person name="Beletsky A.V."/>
            <person name="Rakitin A.L."/>
            <person name="Mardanov A.V."/>
            <person name="Ivanova A.A."/>
            <person name="Saltykova V.X."/>
            <person name="Rijpstra W.I.C."/>
            <person name="Sinninghe Damste J.S."/>
            <person name="Ravin N.V."/>
        </authorList>
    </citation>
    <scope>NUCLEOTIDE SEQUENCE [LARGE SCALE GENOMIC DNA]</scope>
    <source>
        <strain evidence="2">PX69</strain>
    </source>
</reference>
<accession>A0A5K7X4C2</accession>
<protein>
    <submittedName>
        <fullName evidence="1">Uncharacterized protein</fullName>
    </submittedName>
</protein>
<dbReference type="Proteomes" id="UP000326837">
    <property type="component" value="Chromosome"/>
</dbReference>
<dbReference type="EMBL" id="AP021861">
    <property type="protein sequence ID" value="BBO30677.1"/>
    <property type="molecule type" value="Genomic_DNA"/>
</dbReference>
<organism evidence="1 2">
    <name type="scientific">Lacipirellula parvula</name>
    <dbReference type="NCBI Taxonomy" id="2650471"/>
    <lineage>
        <taxon>Bacteria</taxon>
        <taxon>Pseudomonadati</taxon>
        <taxon>Planctomycetota</taxon>
        <taxon>Planctomycetia</taxon>
        <taxon>Pirellulales</taxon>
        <taxon>Lacipirellulaceae</taxon>
        <taxon>Lacipirellula</taxon>
    </lineage>
</organism>
<dbReference type="KEGG" id="lpav:PLANPX_0289"/>
<dbReference type="AlphaFoldDB" id="A0A5K7X4C2"/>
<sequence length="37" mass="4201">MLCVPLEAVRAVWIEPVEGALESPPQGRLVPHWKVHR</sequence>
<evidence type="ECO:0000313" key="1">
    <source>
        <dbReference type="EMBL" id="BBO30677.1"/>
    </source>
</evidence>
<name>A0A5K7X4C2_9BACT</name>